<name>A0ACC1I1T9_9FUNG</name>
<gene>
    <name evidence="1" type="primary">cut15_3</name>
    <name evidence="1" type="ORF">LPJ66_010228</name>
</gene>
<evidence type="ECO:0000313" key="1">
    <source>
        <dbReference type="EMBL" id="KAJ1885217.1"/>
    </source>
</evidence>
<proteinExistence type="predicted"/>
<feature type="non-terminal residue" evidence="1">
    <location>
        <position position="194"/>
    </location>
</feature>
<keyword evidence="2" id="KW-1185">Reference proteome</keyword>
<accession>A0ACC1I1T9</accession>
<comment type="caution">
    <text evidence="1">The sequence shown here is derived from an EMBL/GenBank/DDBJ whole genome shotgun (WGS) entry which is preliminary data.</text>
</comment>
<protein>
    <submittedName>
        <fullName evidence="1">Importin subunit alpha-1</fullName>
    </submittedName>
</protein>
<dbReference type="Proteomes" id="UP001150581">
    <property type="component" value="Unassembled WGS sequence"/>
</dbReference>
<sequence>MDRVPEHRRNAYKTKGAFQADELRRRREEQTVEIRRQKRDESLAKKRNFNFPAAANLSDSEDEDEQRTDANQILLKEQFPVMINGLYSENLDEQLASVTKFRKLLSKECNPPIAEVIECGVVPRFVELLRSSHSVIQFEASWALTNIASGSSQQTQVVIDEKAVPIFIQLLSIDNLDVREQAVWALGNIAGDSP</sequence>
<reference evidence="1" key="1">
    <citation type="submission" date="2022-07" db="EMBL/GenBank/DDBJ databases">
        <title>Phylogenomic reconstructions and comparative analyses of Kickxellomycotina fungi.</title>
        <authorList>
            <person name="Reynolds N.K."/>
            <person name="Stajich J.E."/>
            <person name="Barry K."/>
            <person name="Grigoriev I.V."/>
            <person name="Crous P."/>
            <person name="Smith M.E."/>
        </authorList>
    </citation>
    <scope>NUCLEOTIDE SEQUENCE</scope>
    <source>
        <strain evidence="1">Benny 63K</strain>
    </source>
</reference>
<dbReference type="EMBL" id="JANBPG010002601">
    <property type="protein sequence ID" value="KAJ1885217.1"/>
    <property type="molecule type" value="Genomic_DNA"/>
</dbReference>
<organism evidence="1 2">
    <name type="scientific">Kickxella alabastrina</name>
    <dbReference type="NCBI Taxonomy" id="61397"/>
    <lineage>
        <taxon>Eukaryota</taxon>
        <taxon>Fungi</taxon>
        <taxon>Fungi incertae sedis</taxon>
        <taxon>Zoopagomycota</taxon>
        <taxon>Kickxellomycotina</taxon>
        <taxon>Kickxellomycetes</taxon>
        <taxon>Kickxellales</taxon>
        <taxon>Kickxellaceae</taxon>
        <taxon>Kickxella</taxon>
    </lineage>
</organism>
<evidence type="ECO:0000313" key="2">
    <source>
        <dbReference type="Proteomes" id="UP001150581"/>
    </source>
</evidence>